<evidence type="ECO:0000256" key="5">
    <source>
        <dbReference type="ARBA" id="ARBA00022679"/>
    </source>
</evidence>
<dbReference type="AlphaFoldDB" id="A0A1T5L1S7"/>
<feature type="domain" description="PTS EIIA type-4" evidence="8">
    <location>
        <begin position="1"/>
        <end position="121"/>
    </location>
</feature>
<dbReference type="OrthoDB" id="9799827at2"/>
<dbReference type="EMBL" id="FUZT01000005">
    <property type="protein sequence ID" value="SKC69883.1"/>
    <property type="molecule type" value="Genomic_DNA"/>
</dbReference>
<evidence type="ECO:0000256" key="1">
    <source>
        <dbReference type="ARBA" id="ARBA00004496"/>
    </source>
</evidence>
<dbReference type="GO" id="GO:0016020">
    <property type="term" value="C:membrane"/>
    <property type="evidence" value="ECO:0007669"/>
    <property type="project" value="InterPro"/>
</dbReference>
<proteinExistence type="predicted"/>
<dbReference type="STRING" id="36842.SAMN02194393_02326"/>
<dbReference type="RefSeq" id="WP_079491807.1">
    <property type="nucleotide sequence ID" value="NZ_FUZT01000005.1"/>
</dbReference>
<dbReference type="GO" id="GO:0009401">
    <property type="term" value="P:phosphoenolpyruvate-dependent sugar phosphotransferase system"/>
    <property type="evidence" value="ECO:0007669"/>
    <property type="project" value="UniProtKB-KW"/>
</dbReference>
<dbReference type="InterPro" id="IPR004701">
    <property type="entry name" value="PTS_EIIA_man-typ"/>
</dbReference>
<dbReference type="SUPFAM" id="SSF53062">
    <property type="entry name" value="PTS system fructose IIA component-like"/>
    <property type="match status" value="1"/>
</dbReference>
<keyword evidence="7" id="KW-0418">Kinase</keyword>
<evidence type="ECO:0000259" key="8">
    <source>
        <dbReference type="PROSITE" id="PS51096"/>
    </source>
</evidence>
<dbReference type="CDD" id="cd00006">
    <property type="entry name" value="PTS_IIA_man"/>
    <property type="match status" value="1"/>
</dbReference>
<dbReference type="GO" id="GO:0016301">
    <property type="term" value="F:kinase activity"/>
    <property type="evidence" value="ECO:0007669"/>
    <property type="project" value="UniProtKB-KW"/>
</dbReference>
<name>A0A1T5L1S7_9FIRM</name>
<evidence type="ECO:0000256" key="2">
    <source>
        <dbReference type="ARBA" id="ARBA00022448"/>
    </source>
</evidence>
<dbReference type="PROSITE" id="PS51096">
    <property type="entry name" value="PTS_EIIA_TYPE_4"/>
    <property type="match status" value="1"/>
</dbReference>
<organism evidence="9 10">
    <name type="scientific">Maledivibacter halophilus</name>
    <dbReference type="NCBI Taxonomy" id="36842"/>
    <lineage>
        <taxon>Bacteria</taxon>
        <taxon>Bacillati</taxon>
        <taxon>Bacillota</taxon>
        <taxon>Clostridia</taxon>
        <taxon>Peptostreptococcales</taxon>
        <taxon>Caminicellaceae</taxon>
        <taxon>Maledivibacter</taxon>
    </lineage>
</organism>
<dbReference type="InterPro" id="IPR051471">
    <property type="entry name" value="Bacterial_PTS_sugar_comp"/>
</dbReference>
<evidence type="ECO:0000313" key="10">
    <source>
        <dbReference type="Proteomes" id="UP000190285"/>
    </source>
</evidence>
<dbReference type="Gene3D" id="3.40.50.510">
    <property type="entry name" value="Phosphotransferase system, mannose-type IIA component"/>
    <property type="match status" value="1"/>
</dbReference>
<gene>
    <name evidence="9" type="ORF">SAMN02194393_02326</name>
</gene>
<dbReference type="GO" id="GO:0005737">
    <property type="term" value="C:cytoplasm"/>
    <property type="evidence" value="ECO:0007669"/>
    <property type="project" value="UniProtKB-SubCell"/>
</dbReference>
<reference evidence="9 10" key="1">
    <citation type="submission" date="2017-02" db="EMBL/GenBank/DDBJ databases">
        <authorList>
            <person name="Peterson S.W."/>
        </authorList>
    </citation>
    <scope>NUCLEOTIDE SEQUENCE [LARGE SCALE GENOMIC DNA]</scope>
    <source>
        <strain evidence="9 10">M1</strain>
    </source>
</reference>
<keyword evidence="6" id="KW-0598">Phosphotransferase system</keyword>
<dbReference type="PANTHER" id="PTHR33799:SF1">
    <property type="entry name" value="PTS SYSTEM MANNOSE-SPECIFIC EIIAB COMPONENT-RELATED"/>
    <property type="match status" value="1"/>
</dbReference>
<keyword evidence="5" id="KW-0808">Transferase</keyword>
<dbReference type="InterPro" id="IPR033887">
    <property type="entry name" value="PTS_IIA_man"/>
</dbReference>
<evidence type="ECO:0000256" key="3">
    <source>
        <dbReference type="ARBA" id="ARBA00022490"/>
    </source>
</evidence>
<evidence type="ECO:0000256" key="4">
    <source>
        <dbReference type="ARBA" id="ARBA00022597"/>
    </source>
</evidence>
<keyword evidence="4" id="KW-0762">Sugar transport</keyword>
<evidence type="ECO:0000256" key="7">
    <source>
        <dbReference type="ARBA" id="ARBA00022777"/>
    </source>
</evidence>
<dbReference type="PANTHER" id="PTHR33799">
    <property type="entry name" value="PTS PERMEASE-RELATED-RELATED"/>
    <property type="match status" value="1"/>
</dbReference>
<evidence type="ECO:0000313" key="9">
    <source>
        <dbReference type="EMBL" id="SKC69883.1"/>
    </source>
</evidence>
<dbReference type="InterPro" id="IPR036662">
    <property type="entry name" value="PTS_EIIA_man-typ_sf"/>
</dbReference>
<dbReference type="Pfam" id="PF03610">
    <property type="entry name" value="EIIA-man"/>
    <property type="match status" value="1"/>
</dbReference>
<sequence>MFAVILIGHGEFSTGLKNAAEMILGEQEKLVAVPLLPIDSPEVYLEKLREAVKPYEEFVILADLKGGTPANLASFLVKNKNCKCITGANLPMLLEILGSRLSGMTIENSISGAIKIGNTGIFEINSDNM</sequence>
<dbReference type="Proteomes" id="UP000190285">
    <property type="component" value="Unassembled WGS sequence"/>
</dbReference>
<evidence type="ECO:0000256" key="6">
    <source>
        <dbReference type="ARBA" id="ARBA00022683"/>
    </source>
</evidence>
<keyword evidence="2" id="KW-0813">Transport</keyword>
<protein>
    <submittedName>
        <fullName evidence="9">PTS system, mannose-specific IIA component</fullName>
    </submittedName>
</protein>
<accession>A0A1T5L1S7</accession>
<keyword evidence="10" id="KW-1185">Reference proteome</keyword>
<keyword evidence="3" id="KW-0963">Cytoplasm</keyword>
<comment type="subcellular location">
    <subcellularLocation>
        <location evidence="1">Cytoplasm</location>
    </subcellularLocation>
</comment>